<keyword evidence="2" id="KW-1185">Reference proteome</keyword>
<name>A0A4R6BWM3_9STAP</name>
<comment type="caution">
    <text evidence="1">The sequence shown here is derived from an EMBL/GenBank/DDBJ whole genome shotgun (WGS) entry which is preliminary data.</text>
</comment>
<dbReference type="EMBL" id="SCWB01000002">
    <property type="protein sequence ID" value="TDM12770.1"/>
    <property type="molecule type" value="Genomic_DNA"/>
</dbReference>
<dbReference type="RefSeq" id="WP_133442985.1">
    <property type="nucleotide sequence ID" value="NZ_SCWB01000002.1"/>
</dbReference>
<evidence type="ECO:0000313" key="2">
    <source>
        <dbReference type="Proteomes" id="UP000294802"/>
    </source>
</evidence>
<proteinExistence type="predicted"/>
<sequence length="266" mass="31130">MKNQAFKVIRSIEKLGVTDKGKKRAHARGINYRSEVNLNDEGRRLLGHMTEGVVRLSDAPPSTKYPAWSVSIKGLSIHLAGNGTPVDLVFVTFPYFPWIKADSMVSIGTYAVALKEPSDWQVKINLWRKILKTENFNHHLGKFLIHFPLITYRKFRKYNNLHYFKTEQGDFVRFHVKFTADKIVLYAERYDVPASIECIRRNGKIHQIGSIHLKERIEEGVPYFDVLQIGSHLKPLESDEILQLRHFMYRISYERKLKEQEEMRNE</sequence>
<accession>A0A4R6BWM3</accession>
<reference evidence="1 2" key="1">
    <citation type="submission" date="2019-01" db="EMBL/GenBank/DDBJ databases">
        <title>Draft genome sequences of the type strains of six Macrococcus species.</title>
        <authorList>
            <person name="Mazhar S."/>
            <person name="Altermann E."/>
            <person name="Hill C."/>
            <person name="Mcauliffe O."/>
        </authorList>
    </citation>
    <scope>NUCLEOTIDE SEQUENCE [LARGE SCALE GENOMIC DNA]</scope>
    <source>
        <strain evidence="1 2">CCM4815</strain>
    </source>
</reference>
<dbReference type="Proteomes" id="UP000294802">
    <property type="component" value="Unassembled WGS sequence"/>
</dbReference>
<organism evidence="1 2">
    <name type="scientific">Macrococcus lamae</name>
    <dbReference type="NCBI Taxonomy" id="198484"/>
    <lineage>
        <taxon>Bacteria</taxon>
        <taxon>Bacillati</taxon>
        <taxon>Bacillota</taxon>
        <taxon>Bacilli</taxon>
        <taxon>Bacillales</taxon>
        <taxon>Staphylococcaceae</taxon>
        <taxon>Macrococcus</taxon>
    </lineage>
</organism>
<dbReference type="AlphaFoldDB" id="A0A4R6BWM3"/>
<protein>
    <submittedName>
        <fullName evidence="1">Uncharacterized protein</fullName>
    </submittedName>
</protein>
<dbReference type="Gene3D" id="1.20.1280.120">
    <property type="match status" value="1"/>
</dbReference>
<gene>
    <name evidence="1" type="ORF">ERX29_01845</name>
</gene>
<dbReference type="OrthoDB" id="2386687at2"/>
<dbReference type="Gene3D" id="2.40.180.10">
    <property type="entry name" value="Catalase core domain"/>
    <property type="match status" value="1"/>
</dbReference>
<evidence type="ECO:0000313" key="1">
    <source>
        <dbReference type="EMBL" id="TDM12770.1"/>
    </source>
</evidence>